<organism evidence="1 2">
    <name type="scientific">Cryptosporangium phraense</name>
    <dbReference type="NCBI Taxonomy" id="2593070"/>
    <lineage>
        <taxon>Bacteria</taxon>
        <taxon>Bacillati</taxon>
        <taxon>Actinomycetota</taxon>
        <taxon>Actinomycetes</taxon>
        <taxon>Cryptosporangiales</taxon>
        <taxon>Cryptosporangiaceae</taxon>
        <taxon>Cryptosporangium</taxon>
    </lineage>
</organism>
<evidence type="ECO:0000313" key="2">
    <source>
        <dbReference type="Proteomes" id="UP000317982"/>
    </source>
</evidence>
<sequence length="112" mass="12133">MTAEVFDLNPLLHPSWCDRTHGVADDCGQPWVPHSATFEVPIDDTDRSAVVWVDSCEDSAPRLRVGFDRPDCNGEIFRYDGMPVGGDMEMAEAAALAVALQRATDAVAGRVA</sequence>
<evidence type="ECO:0000313" key="1">
    <source>
        <dbReference type="EMBL" id="TQS44327.1"/>
    </source>
</evidence>
<proteinExistence type="predicted"/>
<reference evidence="1 2" key="1">
    <citation type="submission" date="2019-07" db="EMBL/GenBank/DDBJ databases">
        <title>Cryptosporangium phraense sp. nov., isolated from plant litter.</title>
        <authorList>
            <person name="Suriyachadkun C."/>
        </authorList>
    </citation>
    <scope>NUCLEOTIDE SEQUENCE [LARGE SCALE GENOMIC DNA]</scope>
    <source>
        <strain evidence="1 2">A-T 5661</strain>
    </source>
</reference>
<accession>A0A545ASL3</accession>
<name>A0A545ASL3_9ACTN</name>
<dbReference type="OrthoDB" id="4869908at2"/>
<dbReference type="AlphaFoldDB" id="A0A545ASL3"/>
<dbReference type="RefSeq" id="WP_142705318.1">
    <property type="nucleotide sequence ID" value="NZ_VIRS01000009.1"/>
</dbReference>
<protein>
    <submittedName>
        <fullName evidence="1">Uncharacterized protein</fullName>
    </submittedName>
</protein>
<comment type="caution">
    <text evidence="1">The sequence shown here is derived from an EMBL/GenBank/DDBJ whole genome shotgun (WGS) entry which is preliminary data.</text>
</comment>
<dbReference type="Proteomes" id="UP000317982">
    <property type="component" value="Unassembled WGS sequence"/>
</dbReference>
<keyword evidence="2" id="KW-1185">Reference proteome</keyword>
<dbReference type="InParanoid" id="A0A545ASL3"/>
<dbReference type="EMBL" id="VIRS01000009">
    <property type="protein sequence ID" value="TQS44327.1"/>
    <property type="molecule type" value="Genomic_DNA"/>
</dbReference>
<gene>
    <name evidence="1" type="ORF">FL583_15455</name>
</gene>